<feature type="domain" description="Transposase zinc-binding" evidence="3">
    <location>
        <begin position="2"/>
        <end position="53"/>
    </location>
</feature>
<dbReference type="InterPro" id="IPR026889">
    <property type="entry name" value="Zn_Tnp"/>
</dbReference>
<feature type="compositionally biased region" description="Polar residues" evidence="1">
    <location>
        <begin position="346"/>
        <end position="360"/>
    </location>
</feature>
<organism evidence="4 5">
    <name type="scientific">Butyrivibrio hungatei</name>
    <dbReference type="NCBI Taxonomy" id="185008"/>
    <lineage>
        <taxon>Bacteria</taxon>
        <taxon>Bacillati</taxon>
        <taxon>Bacillota</taxon>
        <taxon>Clostridia</taxon>
        <taxon>Lachnospirales</taxon>
        <taxon>Lachnospiraceae</taxon>
        <taxon>Butyrivibrio</taxon>
    </lineage>
</organism>
<dbReference type="PANTHER" id="PTHR37023">
    <property type="entry name" value="TRANSPOSASE"/>
    <property type="match status" value="1"/>
</dbReference>
<reference evidence="5" key="1">
    <citation type="submission" date="2016-10" db="EMBL/GenBank/DDBJ databases">
        <authorList>
            <person name="Varghese N."/>
            <person name="Submissions S."/>
        </authorList>
    </citation>
    <scope>NUCLEOTIDE SEQUENCE [LARGE SCALE GENOMIC DNA]</scope>
    <source>
        <strain evidence="5">XBD2006</strain>
    </source>
</reference>
<dbReference type="Pfam" id="PF04986">
    <property type="entry name" value="Y2_Tnp"/>
    <property type="match status" value="1"/>
</dbReference>
<accession>A0A1G5EGL8</accession>
<dbReference type="GO" id="GO:0006313">
    <property type="term" value="P:DNA transposition"/>
    <property type="evidence" value="ECO:0007669"/>
    <property type="project" value="InterPro"/>
</dbReference>
<dbReference type="Pfam" id="PF14319">
    <property type="entry name" value="Zn_Tnp_IS91"/>
    <property type="match status" value="1"/>
</dbReference>
<keyword evidence="5" id="KW-1185">Reference proteome</keyword>
<dbReference type="GO" id="GO:0004803">
    <property type="term" value="F:transposase activity"/>
    <property type="evidence" value="ECO:0007669"/>
    <property type="project" value="InterPro"/>
</dbReference>
<protein>
    <submittedName>
        <fullName evidence="4">Transposase zinc-binding domain-containing protein</fullName>
    </submittedName>
</protein>
<sequence>MYGCPDCGNLKFIPFRCHSRFCPTCGSMYSQKRALAMSFKLINCQHRHCVFTISKELRHYFLEDRDLLNCLFDAASSVIRRMFYKTNKSQNFTPGYILVLHTFGRPLEWNPHIHCLISEGGVGDTGFWRKVNYFSFQYMRHAFQTALLNLMETLITDSAKKALFKKEKALSYKNQKDGFYIYAKPTLADKNKVAKYIGRYLGRPAIGLSRIDSYDKAHDTVTFHYNRHEDEVLVNETLPAIDFIKRLIQHIPEKDFKMIRYYGVYGRHRESDKKLYRLIPPTKQPFFKSFLQWRSSILSAFGYDPIKCSKCSSTMKFLDLYFNHKHISLEDLYKEAKGKCRPKSRAPSSKPNSVSPCFCT</sequence>
<gene>
    <name evidence="4" type="ORF">SAMN02910451_01923</name>
</gene>
<evidence type="ECO:0000256" key="1">
    <source>
        <dbReference type="SAM" id="MobiDB-lite"/>
    </source>
</evidence>
<evidence type="ECO:0000313" key="4">
    <source>
        <dbReference type="EMBL" id="SCY26122.1"/>
    </source>
</evidence>
<feature type="region of interest" description="Disordered" evidence="1">
    <location>
        <begin position="341"/>
        <end position="360"/>
    </location>
</feature>
<evidence type="ECO:0000313" key="5">
    <source>
        <dbReference type="Proteomes" id="UP000183047"/>
    </source>
</evidence>
<name>A0A1G5EGL8_9FIRM</name>
<feature type="domain" description="Transposase IS801/IS1294" evidence="2">
    <location>
        <begin position="95"/>
        <end position="270"/>
    </location>
</feature>
<evidence type="ECO:0000259" key="3">
    <source>
        <dbReference type="Pfam" id="PF14319"/>
    </source>
</evidence>
<dbReference type="InterPro" id="IPR007069">
    <property type="entry name" value="Transposase_32"/>
</dbReference>
<evidence type="ECO:0000259" key="2">
    <source>
        <dbReference type="Pfam" id="PF04986"/>
    </source>
</evidence>
<dbReference type="PANTHER" id="PTHR37023:SF1">
    <property type="entry name" value="ISSOD25 TRANSPOSASE TNPA_ISSOD25"/>
    <property type="match status" value="1"/>
</dbReference>
<dbReference type="Proteomes" id="UP000183047">
    <property type="component" value="Unassembled WGS sequence"/>
</dbReference>
<dbReference type="AlphaFoldDB" id="A0A1G5EGL8"/>
<proteinExistence type="predicted"/>
<dbReference type="EMBL" id="FMUR01000011">
    <property type="protein sequence ID" value="SCY26122.1"/>
    <property type="molecule type" value="Genomic_DNA"/>
</dbReference>
<dbReference type="GO" id="GO:0003677">
    <property type="term" value="F:DNA binding"/>
    <property type="evidence" value="ECO:0007669"/>
    <property type="project" value="InterPro"/>
</dbReference>